<dbReference type="STRING" id="1349421.OI18_08545"/>
<keyword evidence="2" id="KW-1185">Reference proteome</keyword>
<gene>
    <name evidence="1" type="ORF">OI18_08545</name>
</gene>
<proteinExistence type="predicted"/>
<dbReference type="OrthoDB" id="647456at2"/>
<evidence type="ECO:0000313" key="2">
    <source>
        <dbReference type="Proteomes" id="UP000031408"/>
    </source>
</evidence>
<name>A0A0C1ILI5_9BACT</name>
<protein>
    <recommendedName>
        <fullName evidence="3">DUF4249 domain-containing protein</fullName>
    </recommendedName>
</protein>
<evidence type="ECO:0000313" key="1">
    <source>
        <dbReference type="EMBL" id="KIC95080.1"/>
    </source>
</evidence>
<organism evidence="1 2">
    <name type="scientific">Flavihumibacter solisilvae</name>
    <dbReference type="NCBI Taxonomy" id="1349421"/>
    <lineage>
        <taxon>Bacteria</taxon>
        <taxon>Pseudomonadati</taxon>
        <taxon>Bacteroidota</taxon>
        <taxon>Chitinophagia</taxon>
        <taxon>Chitinophagales</taxon>
        <taxon>Chitinophagaceae</taxon>
        <taxon>Flavihumibacter</taxon>
    </lineage>
</organism>
<dbReference type="Pfam" id="PF14054">
    <property type="entry name" value="DUF4249"/>
    <property type="match status" value="1"/>
</dbReference>
<evidence type="ECO:0008006" key="3">
    <source>
        <dbReference type="Google" id="ProtNLM"/>
    </source>
</evidence>
<reference evidence="1 2" key="1">
    <citation type="submission" date="2014-11" db="EMBL/GenBank/DDBJ databases">
        <title>Genome sequence of Flavihumibacter solisilvae 3-3.</title>
        <authorList>
            <person name="Zhou G."/>
            <person name="Li M."/>
            <person name="Wang G."/>
        </authorList>
    </citation>
    <scope>NUCLEOTIDE SEQUENCE [LARGE SCALE GENOMIC DNA]</scope>
    <source>
        <strain evidence="1 2">3-3</strain>
    </source>
</reference>
<dbReference type="EMBL" id="JSVC01000009">
    <property type="protein sequence ID" value="KIC95080.1"/>
    <property type="molecule type" value="Genomic_DNA"/>
</dbReference>
<dbReference type="Proteomes" id="UP000031408">
    <property type="component" value="Unassembled WGS sequence"/>
</dbReference>
<comment type="caution">
    <text evidence="1">The sequence shown here is derived from an EMBL/GenBank/DDBJ whole genome shotgun (WGS) entry which is preliminary data.</text>
</comment>
<sequence length="293" mass="32367">MRRSILAVTAAIFLSACEKKIDFDLDEQEPKLVVEGVIEAGQVPVFILSNSLDYFSEISPEILAGSFVRGADIRVSNGVTTHKLKEYSVPSPAGELYYYSVDSADLATAFAGEEGKSYQVTIESAGKTYNSSTTIPFLTKTIDSLWWKPSPNNPDTSLVIMMARVTDPPGFGNYIRFFNSTNGGPFNPGFNSVFDDQVVDGTTYDIEVEKGVDRNEEIDFETYSFFTRGDSVVMKFTNIDKVTFDFWRTMEYNYSSIGSPFSSPTKVLGNISNGALGYFGGYAVQYTTLVIPK</sequence>
<dbReference type="PROSITE" id="PS51257">
    <property type="entry name" value="PROKAR_LIPOPROTEIN"/>
    <property type="match status" value="1"/>
</dbReference>
<dbReference type="AlphaFoldDB" id="A0A0C1ILI5"/>
<dbReference type="InterPro" id="IPR025345">
    <property type="entry name" value="DUF4249"/>
</dbReference>
<accession>A0A0C1ILI5</accession>